<evidence type="ECO:0000313" key="1">
    <source>
        <dbReference type="EMBL" id="RUT01593.1"/>
    </source>
</evidence>
<dbReference type="Proteomes" id="UP000271624">
    <property type="component" value="Unassembled WGS sequence"/>
</dbReference>
<sequence length="80" mass="9246">MTKAKQLKDIATIEIGDEGIGIRTNYCPRLNTKITRTYRFRFDGVPLYPYESIVPVELKHNYNLVTFIGWLKVNKAKVGK</sequence>
<protein>
    <submittedName>
        <fullName evidence="1">Uncharacterized protein</fullName>
    </submittedName>
</protein>
<proteinExistence type="predicted"/>
<dbReference type="AlphaFoldDB" id="A0A3S1D100"/>
<keyword evidence="2" id="KW-1185">Reference proteome</keyword>
<gene>
    <name evidence="1" type="ORF">DSM106972_066900</name>
</gene>
<organism evidence="1 2">
    <name type="scientific">Dulcicalothrix desertica PCC 7102</name>
    <dbReference type="NCBI Taxonomy" id="232991"/>
    <lineage>
        <taxon>Bacteria</taxon>
        <taxon>Bacillati</taxon>
        <taxon>Cyanobacteriota</taxon>
        <taxon>Cyanophyceae</taxon>
        <taxon>Nostocales</taxon>
        <taxon>Calotrichaceae</taxon>
        <taxon>Dulcicalothrix</taxon>
    </lineage>
</organism>
<name>A0A3S1D100_9CYAN</name>
<comment type="caution">
    <text evidence="1">The sequence shown here is derived from an EMBL/GenBank/DDBJ whole genome shotgun (WGS) entry which is preliminary data.</text>
</comment>
<reference evidence="1" key="1">
    <citation type="submission" date="2018-12" db="EMBL/GenBank/DDBJ databases">
        <authorList>
            <person name="Will S."/>
            <person name="Neumann-Schaal M."/>
            <person name="Henke P."/>
        </authorList>
    </citation>
    <scope>NUCLEOTIDE SEQUENCE</scope>
    <source>
        <strain evidence="1">PCC 7102</strain>
    </source>
</reference>
<dbReference type="RefSeq" id="WP_233787942.1">
    <property type="nucleotide sequence ID" value="NZ_RSCL01000019.1"/>
</dbReference>
<dbReference type="EMBL" id="RSCL01000019">
    <property type="protein sequence ID" value="RUT01593.1"/>
    <property type="molecule type" value="Genomic_DNA"/>
</dbReference>
<accession>A0A3S1D100</accession>
<evidence type="ECO:0000313" key="2">
    <source>
        <dbReference type="Proteomes" id="UP000271624"/>
    </source>
</evidence>
<reference evidence="1" key="2">
    <citation type="journal article" date="2019" name="Genome Biol. Evol.">
        <title>Day and night: Metabolic profiles and evolutionary relationships of six axenic non-marine cyanobacteria.</title>
        <authorList>
            <person name="Will S.E."/>
            <person name="Henke P."/>
            <person name="Boedeker C."/>
            <person name="Huang S."/>
            <person name="Brinkmann H."/>
            <person name="Rohde M."/>
            <person name="Jarek M."/>
            <person name="Friedl T."/>
            <person name="Seufert S."/>
            <person name="Schumacher M."/>
            <person name="Overmann J."/>
            <person name="Neumann-Schaal M."/>
            <person name="Petersen J."/>
        </authorList>
    </citation>
    <scope>NUCLEOTIDE SEQUENCE [LARGE SCALE GENOMIC DNA]</scope>
    <source>
        <strain evidence="1">PCC 7102</strain>
    </source>
</reference>